<protein>
    <submittedName>
        <fullName evidence="1">Uncharacterized protein</fullName>
    </submittedName>
</protein>
<proteinExistence type="predicted"/>
<evidence type="ECO:0000313" key="1">
    <source>
        <dbReference type="EMBL" id="JAE16896.1"/>
    </source>
</evidence>
<name>A0A0A9G2X5_ARUDO</name>
<accession>A0A0A9G2X5</accession>
<dbReference type="EMBL" id="GBRH01181000">
    <property type="protein sequence ID" value="JAE16896.1"/>
    <property type="molecule type" value="Transcribed_RNA"/>
</dbReference>
<sequence length="13" mass="1636">MFFSPWLLPHLFT</sequence>
<organism evidence="1">
    <name type="scientific">Arundo donax</name>
    <name type="common">Giant reed</name>
    <name type="synonym">Donax arundinaceus</name>
    <dbReference type="NCBI Taxonomy" id="35708"/>
    <lineage>
        <taxon>Eukaryota</taxon>
        <taxon>Viridiplantae</taxon>
        <taxon>Streptophyta</taxon>
        <taxon>Embryophyta</taxon>
        <taxon>Tracheophyta</taxon>
        <taxon>Spermatophyta</taxon>
        <taxon>Magnoliopsida</taxon>
        <taxon>Liliopsida</taxon>
        <taxon>Poales</taxon>
        <taxon>Poaceae</taxon>
        <taxon>PACMAD clade</taxon>
        <taxon>Arundinoideae</taxon>
        <taxon>Arundineae</taxon>
        <taxon>Arundo</taxon>
    </lineage>
</organism>
<reference evidence="1" key="2">
    <citation type="journal article" date="2015" name="Data Brief">
        <title>Shoot transcriptome of the giant reed, Arundo donax.</title>
        <authorList>
            <person name="Barrero R.A."/>
            <person name="Guerrero F.D."/>
            <person name="Moolhuijzen P."/>
            <person name="Goolsby J.A."/>
            <person name="Tidwell J."/>
            <person name="Bellgard S.E."/>
            <person name="Bellgard M.I."/>
        </authorList>
    </citation>
    <scope>NUCLEOTIDE SEQUENCE</scope>
    <source>
        <tissue evidence="1">Shoot tissue taken approximately 20 cm above the soil surface</tissue>
    </source>
</reference>
<reference evidence="1" key="1">
    <citation type="submission" date="2014-09" db="EMBL/GenBank/DDBJ databases">
        <authorList>
            <person name="Magalhaes I.L.F."/>
            <person name="Oliveira U."/>
            <person name="Santos F.R."/>
            <person name="Vidigal T.H.D.A."/>
            <person name="Brescovit A.D."/>
            <person name="Santos A.J."/>
        </authorList>
    </citation>
    <scope>NUCLEOTIDE SEQUENCE</scope>
    <source>
        <tissue evidence="1">Shoot tissue taken approximately 20 cm above the soil surface</tissue>
    </source>
</reference>